<evidence type="ECO:0000313" key="2">
    <source>
        <dbReference type="Proteomes" id="UP000017836"/>
    </source>
</evidence>
<dbReference type="AlphaFoldDB" id="U5D7H7"/>
<dbReference type="EMBL" id="KI392350">
    <property type="protein sequence ID" value="ERN17372.1"/>
    <property type="molecule type" value="Genomic_DNA"/>
</dbReference>
<organism evidence="1 2">
    <name type="scientific">Amborella trichopoda</name>
    <dbReference type="NCBI Taxonomy" id="13333"/>
    <lineage>
        <taxon>Eukaryota</taxon>
        <taxon>Viridiplantae</taxon>
        <taxon>Streptophyta</taxon>
        <taxon>Embryophyta</taxon>
        <taxon>Tracheophyta</taxon>
        <taxon>Spermatophyta</taxon>
        <taxon>Magnoliopsida</taxon>
        <taxon>Amborellales</taxon>
        <taxon>Amborellaceae</taxon>
        <taxon>Amborella</taxon>
    </lineage>
</organism>
<evidence type="ECO:0000313" key="1">
    <source>
        <dbReference type="EMBL" id="ERN17372.1"/>
    </source>
</evidence>
<protein>
    <recommendedName>
        <fullName evidence="3">Retrotransposon Copia-like N-terminal domain-containing protein</fullName>
    </recommendedName>
</protein>
<dbReference type="HOGENOM" id="CLU_152842_0_0_1"/>
<dbReference type="eggNOG" id="ENOG502R6MJ">
    <property type="taxonomic scope" value="Eukaryota"/>
</dbReference>
<dbReference type="Gramene" id="ERN17372">
    <property type="protein sequence ID" value="ERN17372"/>
    <property type="gene ID" value="AMTR_s00037p00175320"/>
</dbReference>
<reference evidence="2" key="1">
    <citation type="journal article" date="2013" name="Science">
        <title>The Amborella genome and the evolution of flowering plants.</title>
        <authorList>
            <consortium name="Amborella Genome Project"/>
        </authorList>
    </citation>
    <scope>NUCLEOTIDE SEQUENCE [LARGE SCALE GENOMIC DNA]</scope>
</reference>
<name>U5D7H7_AMBTC</name>
<accession>U5D7H7</accession>
<proteinExistence type="predicted"/>
<sequence>MAALNPSTLIEYLAGIETLNGSNFSDWKQKIDITLGILDLDLALCEDEPPKPNNESTTEQKAKYTKWKMSNRMSLMIMKGSIGKTIRGVIPDEYNAKSFMSNVHEQFVGPTKALANL</sequence>
<gene>
    <name evidence="1" type="ORF">AMTR_s00037p00175320</name>
</gene>
<evidence type="ECO:0008006" key="3">
    <source>
        <dbReference type="Google" id="ProtNLM"/>
    </source>
</evidence>
<keyword evidence="2" id="KW-1185">Reference proteome</keyword>
<dbReference type="OMA" id="HENWERS"/>
<dbReference type="Proteomes" id="UP000017836">
    <property type="component" value="Unassembled WGS sequence"/>
</dbReference>